<dbReference type="OrthoDB" id="10051381at2759"/>
<comment type="caution">
    <text evidence="1">The sequence shown here is derived from an EMBL/GenBank/DDBJ whole genome shotgun (WGS) entry which is preliminary data.</text>
</comment>
<evidence type="ECO:0000313" key="1">
    <source>
        <dbReference type="EMBL" id="GBP17937.1"/>
    </source>
</evidence>
<name>A0A4C1TVA2_EUMVA</name>
<dbReference type="InterPro" id="IPR012674">
    <property type="entry name" value="Calycin"/>
</dbReference>
<reference evidence="1 2" key="1">
    <citation type="journal article" date="2019" name="Commun. Biol.">
        <title>The bagworm genome reveals a unique fibroin gene that provides high tensile strength.</title>
        <authorList>
            <person name="Kono N."/>
            <person name="Nakamura H."/>
            <person name="Ohtoshi R."/>
            <person name="Tomita M."/>
            <person name="Numata K."/>
            <person name="Arakawa K."/>
        </authorList>
    </citation>
    <scope>NUCLEOTIDE SEQUENCE [LARGE SCALE GENOMIC DNA]</scope>
</reference>
<protein>
    <submittedName>
        <fullName evidence="1">Uncharacterized protein</fullName>
    </submittedName>
</protein>
<dbReference type="Gene3D" id="2.40.128.20">
    <property type="match status" value="1"/>
</dbReference>
<organism evidence="1 2">
    <name type="scientific">Eumeta variegata</name>
    <name type="common">Bagworm moth</name>
    <name type="synonym">Eumeta japonica</name>
    <dbReference type="NCBI Taxonomy" id="151549"/>
    <lineage>
        <taxon>Eukaryota</taxon>
        <taxon>Metazoa</taxon>
        <taxon>Ecdysozoa</taxon>
        <taxon>Arthropoda</taxon>
        <taxon>Hexapoda</taxon>
        <taxon>Insecta</taxon>
        <taxon>Pterygota</taxon>
        <taxon>Neoptera</taxon>
        <taxon>Endopterygota</taxon>
        <taxon>Lepidoptera</taxon>
        <taxon>Glossata</taxon>
        <taxon>Ditrysia</taxon>
        <taxon>Tineoidea</taxon>
        <taxon>Psychidae</taxon>
        <taxon>Oiketicinae</taxon>
        <taxon>Eumeta</taxon>
    </lineage>
</organism>
<accession>A0A4C1TVA2</accession>
<dbReference type="AlphaFoldDB" id="A0A4C1TVA2"/>
<proteinExistence type="predicted"/>
<dbReference type="Proteomes" id="UP000299102">
    <property type="component" value="Unassembled WGS sequence"/>
</dbReference>
<sequence>MTESSTGNGTQSGMGASEETKATAFAPDSGIGSGTQSEMSHFEKQWYIISATSDAKPSGVCATMTFMESTDGGVYNVTNRWMDKKNRYYYKGSGNLLNYSSSTLNLTYPDEQPALRLENFRVYAAESRSSESSEQREERREIVAAFQALFDQHNELVQLFKTTIQRMPADDYAVVIKADKRPVGQYERQFNASTIDEVAIVIVGEEFESRDIIFIAKVVTFNTNYNVSVIDTDYRHYALLYSCVDVPADNSSDYQIWTLSHTRDLNETYLSHVNATLASVNLGGTSLKTFNNSRESCLNGASTFSMGIVILITVTSGLAKEILL</sequence>
<gene>
    <name evidence="1" type="ORF">EVAR_7930_1</name>
</gene>
<dbReference type="SUPFAM" id="SSF50814">
    <property type="entry name" value="Lipocalins"/>
    <property type="match status" value="1"/>
</dbReference>
<evidence type="ECO:0000313" key="2">
    <source>
        <dbReference type="Proteomes" id="UP000299102"/>
    </source>
</evidence>
<keyword evidence="2" id="KW-1185">Reference proteome</keyword>
<dbReference type="EMBL" id="BGZK01000091">
    <property type="protein sequence ID" value="GBP17937.1"/>
    <property type="molecule type" value="Genomic_DNA"/>
</dbReference>